<feature type="domain" description="BRCT" evidence="2">
    <location>
        <begin position="1"/>
        <end position="97"/>
    </location>
</feature>
<feature type="compositionally biased region" description="Basic and acidic residues" evidence="1">
    <location>
        <begin position="288"/>
        <end position="302"/>
    </location>
</feature>
<name>A0A179I0C1_PURLI</name>
<organism evidence="3 4">
    <name type="scientific">Purpureocillium lilacinum</name>
    <name type="common">Paecilomyces lilacinus</name>
    <dbReference type="NCBI Taxonomy" id="33203"/>
    <lineage>
        <taxon>Eukaryota</taxon>
        <taxon>Fungi</taxon>
        <taxon>Dikarya</taxon>
        <taxon>Ascomycota</taxon>
        <taxon>Pezizomycotina</taxon>
        <taxon>Sordariomycetes</taxon>
        <taxon>Hypocreomycetidae</taxon>
        <taxon>Hypocreales</taxon>
        <taxon>Ophiocordycipitaceae</taxon>
        <taxon>Purpureocillium</taxon>
    </lineage>
</organism>
<evidence type="ECO:0000313" key="4">
    <source>
        <dbReference type="Proteomes" id="UP000078340"/>
    </source>
</evidence>
<proteinExistence type="predicted"/>
<dbReference type="CDD" id="cd00027">
    <property type="entry name" value="BRCT"/>
    <property type="match status" value="1"/>
</dbReference>
<gene>
    <name evidence="3" type="ORF">VFPFJ_01287</name>
</gene>
<dbReference type="STRING" id="33203.A0A179I0C1"/>
<dbReference type="InterPro" id="IPR001357">
    <property type="entry name" value="BRCT_dom"/>
</dbReference>
<dbReference type="Proteomes" id="UP000078340">
    <property type="component" value="Unassembled WGS sequence"/>
</dbReference>
<sequence>MPRQIFKNKVIAAAGPLPGSLTVENLKRWTSIRRGQFVDGFDETVTHLLCTEEQFNKRVPRVKEALKRGNRAHIVHFDWFEVSAVNEKRQRESEYSMRDVLAKKNAARRERERVERGKREGERFVNTNLYHIYSDRTNFYYQFDIRRDDESSGQQGQRYQLCLWESNAKPHLYWFTAKFLKRKGDSQPTYHRPSAHSGKWRHEMDLMTDFFRKKTGIAWEDRVLLQKTTPGSFFQYTPPAGGKSVGRRLSLPYEDCLQKNAELRGLPWPPPEETQRQTLTEVEPGEEDGPRPLPDPDEHEAGDGDDVSSSTAEAELTLELATPLTPKSLAAEHPTDVDVEMVDAESPSATTPNARMMDQNFEMPTPPDDISDEPNRDASPILVESAVE</sequence>
<dbReference type="RefSeq" id="XP_018183897.1">
    <property type="nucleotide sequence ID" value="XM_018318372.1"/>
</dbReference>
<evidence type="ECO:0000313" key="3">
    <source>
        <dbReference type="EMBL" id="OAQ95178.1"/>
    </source>
</evidence>
<accession>A0A179I0C1</accession>
<reference evidence="3 4" key="1">
    <citation type="submission" date="2016-02" db="EMBL/GenBank/DDBJ databases">
        <title>Biosynthesis of antibiotic leucinostatins and their inhibition on Phytophthora in bio-control Purpureocillium lilacinum.</title>
        <authorList>
            <person name="Wang G."/>
            <person name="Liu Z."/>
            <person name="Lin R."/>
            <person name="Li E."/>
            <person name="Mao Z."/>
            <person name="Ling J."/>
            <person name="Yin W."/>
            <person name="Xie B."/>
        </authorList>
    </citation>
    <scope>NUCLEOTIDE SEQUENCE [LARGE SCALE GENOMIC DNA]</scope>
    <source>
        <strain evidence="3">PLFJ-1</strain>
    </source>
</reference>
<dbReference type="KEGG" id="plj:28883421"/>
<dbReference type="GeneID" id="28883421"/>
<dbReference type="EMBL" id="LSBI01000001">
    <property type="protein sequence ID" value="OAQ95178.1"/>
    <property type="molecule type" value="Genomic_DNA"/>
</dbReference>
<dbReference type="Gene3D" id="3.40.50.10190">
    <property type="entry name" value="BRCT domain"/>
    <property type="match status" value="1"/>
</dbReference>
<feature type="region of interest" description="Disordered" evidence="1">
    <location>
        <begin position="262"/>
        <end position="388"/>
    </location>
</feature>
<dbReference type="InterPro" id="IPR036420">
    <property type="entry name" value="BRCT_dom_sf"/>
</dbReference>
<dbReference type="AlphaFoldDB" id="A0A179I0C1"/>
<feature type="compositionally biased region" description="Low complexity" evidence="1">
    <location>
        <begin position="308"/>
        <end position="322"/>
    </location>
</feature>
<comment type="caution">
    <text evidence="3">The sequence shown here is derived from an EMBL/GenBank/DDBJ whole genome shotgun (WGS) entry which is preliminary data.</text>
</comment>
<protein>
    <submittedName>
        <fullName evidence="3">Anthranilate synthase component II</fullName>
    </submittedName>
</protein>
<dbReference type="OrthoDB" id="342264at2759"/>
<dbReference type="OMA" id="KPHLYLF"/>
<dbReference type="PROSITE" id="PS50172">
    <property type="entry name" value="BRCT"/>
    <property type="match status" value="1"/>
</dbReference>
<evidence type="ECO:0000256" key="1">
    <source>
        <dbReference type="SAM" id="MobiDB-lite"/>
    </source>
</evidence>
<evidence type="ECO:0000259" key="2">
    <source>
        <dbReference type="PROSITE" id="PS50172"/>
    </source>
</evidence>
<dbReference type="SUPFAM" id="SSF52113">
    <property type="entry name" value="BRCT domain"/>
    <property type="match status" value="1"/>
</dbReference>